<keyword evidence="1" id="KW-0732">Signal</keyword>
<name>A0A8H8S1B6_9HELO</name>
<reference evidence="2 3" key="1">
    <citation type="submission" date="2018-05" db="EMBL/GenBank/DDBJ databases">
        <title>Genome sequencing and assembly of the regulated plant pathogen Lachnellula willkommii and related sister species for the development of diagnostic species identification markers.</title>
        <authorList>
            <person name="Giroux E."/>
            <person name="Bilodeau G."/>
        </authorList>
    </citation>
    <scope>NUCLEOTIDE SEQUENCE [LARGE SCALE GENOMIC DNA]</scope>
    <source>
        <strain evidence="2 3">CBS 197.66</strain>
    </source>
</reference>
<feature type="non-terminal residue" evidence="2">
    <location>
        <position position="83"/>
    </location>
</feature>
<comment type="caution">
    <text evidence="2">The sequence shown here is derived from an EMBL/GenBank/DDBJ whole genome shotgun (WGS) entry which is preliminary data.</text>
</comment>
<keyword evidence="3" id="KW-1185">Reference proteome</keyword>
<gene>
    <name evidence="2" type="ORF">LSUB1_G000607</name>
</gene>
<dbReference type="EMBL" id="QGMJ01000030">
    <property type="protein sequence ID" value="TVY44780.1"/>
    <property type="molecule type" value="Genomic_DNA"/>
</dbReference>
<evidence type="ECO:0000313" key="2">
    <source>
        <dbReference type="EMBL" id="TVY44780.1"/>
    </source>
</evidence>
<sequence length="83" mass="9097">MARGTWIIAILGSALLGIVQAEDHAQIPLPSYHYGASIPVSCLNRSIDTGEHMTNEKNELEYIPFPICNETGKPLELQYGVEA</sequence>
<organism evidence="2 3">
    <name type="scientific">Lachnellula subtilissima</name>
    <dbReference type="NCBI Taxonomy" id="602034"/>
    <lineage>
        <taxon>Eukaryota</taxon>
        <taxon>Fungi</taxon>
        <taxon>Dikarya</taxon>
        <taxon>Ascomycota</taxon>
        <taxon>Pezizomycotina</taxon>
        <taxon>Leotiomycetes</taxon>
        <taxon>Helotiales</taxon>
        <taxon>Lachnaceae</taxon>
        <taxon>Lachnellula</taxon>
    </lineage>
</organism>
<evidence type="ECO:0000256" key="1">
    <source>
        <dbReference type="SAM" id="SignalP"/>
    </source>
</evidence>
<evidence type="ECO:0000313" key="3">
    <source>
        <dbReference type="Proteomes" id="UP000462212"/>
    </source>
</evidence>
<accession>A0A8H8S1B6</accession>
<dbReference type="PANTHER" id="PTHR40368:SF1">
    <property type="entry name" value="YALI0F14399P"/>
    <property type="match status" value="1"/>
</dbReference>
<proteinExistence type="predicted"/>
<feature type="signal peptide" evidence="1">
    <location>
        <begin position="1"/>
        <end position="21"/>
    </location>
</feature>
<dbReference type="OrthoDB" id="18530at2759"/>
<feature type="chain" id="PRO_5034781655" evidence="1">
    <location>
        <begin position="22"/>
        <end position="83"/>
    </location>
</feature>
<dbReference type="PANTHER" id="PTHR40368">
    <property type="entry name" value="YALI0F14399P"/>
    <property type="match status" value="1"/>
</dbReference>
<dbReference type="Proteomes" id="UP000462212">
    <property type="component" value="Unassembled WGS sequence"/>
</dbReference>
<protein>
    <submittedName>
        <fullName evidence="2">Uncharacterized protein</fullName>
    </submittedName>
</protein>
<dbReference type="AlphaFoldDB" id="A0A8H8S1B6"/>